<dbReference type="GO" id="GO:0004074">
    <property type="term" value="F:biliverdin reductase [NAD(P)H] activity"/>
    <property type="evidence" value="ECO:0007669"/>
    <property type="project" value="TreeGrafter"/>
</dbReference>
<comment type="caution">
    <text evidence="2">The sequence shown here is derived from an EMBL/GenBank/DDBJ whole genome shotgun (WGS) entry which is preliminary data.</text>
</comment>
<accession>A0A369QPA4</accession>
<dbReference type="GO" id="GO:0047886">
    <property type="term" value="F:farnesol dehydrogenase activity"/>
    <property type="evidence" value="ECO:0007669"/>
    <property type="project" value="UniProtKB-EC"/>
</dbReference>
<evidence type="ECO:0000313" key="2">
    <source>
        <dbReference type="EMBL" id="RDC66220.1"/>
    </source>
</evidence>
<dbReference type="PANTHER" id="PTHR43355">
    <property type="entry name" value="FLAVIN REDUCTASE (NADPH)"/>
    <property type="match status" value="1"/>
</dbReference>
<organism evidence="2 3">
    <name type="scientific">Adhaeribacter pallidiroseus</name>
    <dbReference type="NCBI Taxonomy" id="2072847"/>
    <lineage>
        <taxon>Bacteria</taxon>
        <taxon>Pseudomonadati</taxon>
        <taxon>Bacteroidota</taxon>
        <taxon>Cytophagia</taxon>
        <taxon>Cytophagales</taxon>
        <taxon>Hymenobacteraceae</taxon>
        <taxon>Adhaeribacter</taxon>
    </lineage>
</organism>
<keyword evidence="2" id="KW-0560">Oxidoreductase</keyword>
<dbReference type="EMBL" id="QASA01000001">
    <property type="protein sequence ID" value="RDC66220.1"/>
    <property type="molecule type" value="Genomic_DNA"/>
</dbReference>
<keyword evidence="3" id="KW-1185">Reference proteome</keyword>
<dbReference type="RefSeq" id="WP_115375113.1">
    <property type="nucleotide sequence ID" value="NZ_QASA01000001.1"/>
</dbReference>
<dbReference type="Gene3D" id="3.40.50.720">
    <property type="entry name" value="NAD(P)-binding Rossmann-like Domain"/>
    <property type="match status" value="1"/>
</dbReference>
<dbReference type="AlphaFoldDB" id="A0A369QPA4"/>
<dbReference type="PANTHER" id="PTHR43355:SF2">
    <property type="entry name" value="FLAVIN REDUCTASE (NADPH)"/>
    <property type="match status" value="1"/>
</dbReference>
<dbReference type="InterPro" id="IPR036291">
    <property type="entry name" value="NAD(P)-bd_dom_sf"/>
</dbReference>
<sequence>MKANLKIAVLGGTGKAGQYLVHQLLAKSIPFKILVRNPEKFKKIDPLIQVVYGNAQDYTSISALLEGCQAVISTLGLGQPASKPTLFSQATTHILQAMQAHAISRYIAITGLNVNTPSDKKSPKTQAATGWMYTHYPISTQDKQTEYEILAASKTDWTLVRLPLIEQTDERRKIQVSLEDCPDDKISATDLACFLIEQLDSDEFVKQAPFIANS</sequence>
<dbReference type="Pfam" id="PF13460">
    <property type="entry name" value="NAD_binding_10"/>
    <property type="match status" value="1"/>
</dbReference>
<reference evidence="2 3" key="1">
    <citation type="submission" date="2018-04" db="EMBL/GenBank/DDBJ databases">
        <title>Adhaeribacter sp. HMF7616 genome sequencing and assembly.</title>
        <authorList>
            <person name="Kang H."/>
            <person name="Kang J."/>
            <person name="Cha I."/>
            <person name="Kim H."/>
            <person name="Joh K."/>
        </authorList>
    </citation>
    <scope>NUCLEOTIDE SEQUENCE [LARGE SCALE GENOMIC DNA]</scope>
    <source>
        <strain evidence="2 3">HMF7616</strain>
    </source>
</reference>
<proteinExistence type="predicted"/>
<dbReference type="EC" id="1.1.1.216" evidence="2"/>
<protein>
    <submittedName>
        <fullName evidence="2">Farnesol dehydrogenase</fullName>
        <ecNumber evidence="2">1.1.1.216</ecNumber>
    </submittedName>
</protein>
<evidence type="ECO:0000313" key="3">
    <source>
        <dbReference type="Proteomes" id="UP000253919"/>
    </source>
</evidence>
<dbReference type="Proteomes" id="UP000253919">
    <property type="component" value="Unassembled WGS sequence"/>
</dbReference>
<dbReference type="InterPro" id="IPR016040">
    <property type="entry name" value="NAD(P)-bd_dom"/>
</dbReference>
<dbReference type="InterPro" id="IPR051606">
    <property type="entry name" value="Polyketide_Oxido-like"/>
</dbReference>
<name>A0A369QPA4_9BACT</name>
<dbReference type="SUPFAM" id="SSF51735">
    <property type="entry name" value="NAD(P)-binding Rossmann-fold domains"/>
    <property type="match status" value="1"/>
</dbReference>
<gene>
    <name evidence="2" type="primary">fldH</name>
    <name evidence="2" type="ORF">AHMF7616_04851</name>
</gene>
<evidence type="ECO:0000259" key="1">
    <source>
        <dbReference type="Pfam" id="PF13460"/>
    </source>
</evidence>
<dbReference type="GO" id="GO:0042602">
    <property type="term" value="F:riboflavin reductase (NADPH) activity"/>
    <property type="evidence" value="ECO:0007669"/>
    <property type="project" value="TreeGrafter"/>
</dbReference>
<feature type="domain" description="NAD(P)-binding" evidence="1">
    <location>
        <begin position="11"/>
        <end position="201"/>
    </location>
</feature>
<dbReference type="OrthoDB" id="9790734at2"/>